<evidence type="ECO:0000313" key="3">
    <source>
        <dbReference type="Proteomes" id="UP001500618"/>
    </source>
</evidence>
<accession>A0ABN2J325</accession>
<dbReference type="Gene3D" id="1.10.10.60">
    <property type="entry name" value="Homeodomain-like"/>
    <property type="match status" value="1"/>
</dbReference>
<proteinExistence type="predicted"/>
<name>A0ABN2J325_9ACTN</name>
<protein>
    <submittedName>
        <fullName evidence="2">Helix-turn-helix domain-containing protein</fullName>
    </submittedName>
</protein>
<reference evidence="2 3" key="1">
    <citation type="journal article" date="2019" name="Int. J. Syst. Evol. Microbiol.">
        <title>The Global Catalogue of Microorganisms (GCM) 10K type strain sequencing project: providing services to taxonomists for standard genome sequencing and annotation.</title>
        <authorList>
            <consortium name="The Broad Institute Genomics Platform"/>
            <consortium name="The Broad Institute Genome Sequencing Center for Infectious Disease"/>
            <person name="Wu L."/>
            <person name="Ma J."/>
        </authorList>
    </citation>
    <scope>NUCLEOTIDE SEQUENCE [LARGE SCALE GENOMIC DNA]</scope>
    <source>
        <strain evidence="2 3">JCM 14718</strain>
    </source>
</reference>
<dbReference type="Proteomes" id="UP001500618">
    <property type="component" value="Unassembled WGS sequence"/>
</dbReference>
<dbReference type="EMBL" id="BAAANY010000041">
    <property type="protein sequence ID" value="GAA1716989.1"/>
    <property type="molecule type" value="Genomic_DNA"/>
</dbReference>
<dbReference type="InterPro" id="IPR018060">
    <property type="entry name" value="HTH_AraC"/>
</dbReference>
<evidence type="ECO:0000313" key="2">
    <source>
        <dbReference type="EMBL" id="GAA1716989.1"/>
    </source>
</evidence>
<comment type="caution">
    <text evidence="2">The sequence shown here is derived from an EMBL/GenBank/DDBJ whole genome shotgun (WGS) entry which is preliminary data.</text>
</comment>
<keyword evidence="3" id="KW-1185">Reference proteome</keyword>
<gene>
    <name evidence="2" type="ORF">GCM10009765_76970</name>
</gene>
<organism evidence="2 3">
    <name type="scientific">Fodinicola feengrottensis</name>
    <dbReference type="NCBI Taxonomy" id="435914"/>
    <lineage>
        <taxon>Bacteria</taxon>
        <taxon>Bacillati</taxon>
        <taxon>Actinomycetota</taxon>
        <taxon>Actinomycetes</taxon>
        <taxon>Mycobacteriales</taxon>
        <taxon>Fodinicola</taxon>
    </lineage>
</organism>
<feature type="domain" description="HTH araC/xylS-type" evidence="1">
    <location>
        <begin position="153"/>
        <end position="225"/>
    </location>
</feature>
<evidence type="ECO:0000259" key="1">
    <source>
        <dbReference type="PROSITE" id="PS01124"/>
    </source>
</evidence>
<sequence>MVMGFNFDAVAGELPLMQRVWSASCDATTGFTSTVKGSSMIAFARNGDKWTVHVRGPETRATHLTCPEGWEFFGVELQFGAYLPLFPPSGLANLNDALLPTLSGDRILLDNRDWEMPTKQNVDVFVNRLVRAGLLIFDPLVEEIRHGERPRAMSERIAQIRFRRAVGVSRRKLVSIEQAQRAAQFLAAGGSIAEAVIVGGYYDQPQLARAMRWATGHTPGELRSATSFLAF</sequence>
<dbReference type="PROSITE" id="PS01124">
    <property type="entry name" value="HTH_ARAC_FAMILY_2"/>
    <property type="match status" value="1"/>
</dbReference>